<reference evidence="1" key="2">
    <citation type="submission" date="2020-11" db="EMBL/GenBank/DDBJ databases">
        <authorList>
            <person name="McCartney M.A."/>
            <person name="Auch B."/>
            <person name="Kono T."/>
            <person name="Mallez S."/>
            <person name="Becker A."/>
            <person name="Gohl D.M."/>
            <person name="Silverstein K.A.T."/>
            <person name="Koren S."/>
            <person name="Bechman K.B."/>
            <person name="Herman A."/>
            <person name="Abrahante J.E."/>
            <person name="Garbe J."/>
        </authorList>
    </citation>
    <scope>NUCLEOTIDE SEQUENCE</scope>
    <source>
        <strain evidence="1">Duluth1</strain>
        <tissue evidence="1">Whole animal</tissue>
    </source>
</reference>
<dbReference type="Proteomes" id="UP000828390">
    <property type="component" value="Unassembled WGS sequence"/>
</dbReference>
<dbReference type="EMBL" id="JAIWYP010000003">
    <property type="protein sequence ID" value="KAH3853160.1"/>
    <property type="molecule type" value="Genomic_DNA"/>
</dbReference>
<sequence length="56" mass="6111">MSCIRETPHATFILDKVWRSGPCPTLTSMATNEETLVTVAAAADPRNQPEVVHVFA</sequence>
<reference evidence="1" key="1">
    <citation type="journal article" date="2019" name="bioRxiv">
        <title>The Genome of the Zebra Mussel, Dreissena polymorpha: A Resource for Invasive Species Research.</title>
        <authorList>
            <person name="McCartney M.A."/>
            <person name="Auch B."/>
            <person name="Kono T."/>
            <person name="Mallez S."/>
            <person name="Zhang Y."/>
            <person name="Obille A."/>
            <person name="Becker A."/>
            <person name="Abrahante J.E."/>
            <person name="Garbe J."/>
            <person name="Badalamenti J.P."/>
            <person name="Herman A."/>
            <person name="Mangelson H."/>
            <person name="Liachko I."/>
            <person name="Sullivan S."/>
            <person name="Sone E.D."/>
            <person name="Koren S."/>
            <person name="Silverstein K.A.T."/>
            <person name="Beckman K.B."/>
            <person name="Gohl D.M."/>
        </authorList>
    </citation>
    <scope>NUCLEOTIDE SEQUENCE</scope>
    <source>
        <strain evidence="1">Duluth1</strain>
        <tissue evidence="1">Whole animal</tissue>
    </source>
</reference>
<keyword evidence="2" id="KW-1185">Reference proteome</keyword>
<name>A0A9D4L6Y8_DREPO</name>
<evidence type="ECO:0000313" key="2">
    <source>
        <dbReference type="Proteomes" id="UP000828390"/>
    </source>
</evidence>
<protein>
    <submittedName>
        <fullName evidence="1">Uncharacterized protein</fullName>
    </submittedName>
</protein>
<gene>
    <name evidence="1" type="ORF">DPMN_095682</name>
</gene>
<organism evidence="1 2">
    <name type="scientific">Dreissena polymorpha</name>
    <name type="common">Zebra mussel</name>
    <name type="synonym">Mytilus polymorpha</name>
    <dbReference type="NCBI Taxonomy" id="45954"/>
    <lineage>
        <taxon>Eukaryota</taxon>
        <taxon>Metazoa</taxon>
        <taxon>Spiralia</taxon>
        <taxon>Lophotrochozoa</taxon>
        <taxon>Mollusca</taxon>
        <taxon>Bivalvia</taxon>
        <taxon>Autobranchia</taxon>
        <taxon>Heteroconchia</taxon>
        <taxon>Euheterodonta</taxon>
        <taxon>Imparidentia</taxon>
        <taxon>Neoheterodontei</taxon>
        <taxon>Myida</taxon>
        <taxon>Dreissenoidea</taxon>
        <taxon>Dreissenidae</taxon>
        <taxon>Dreissena</taxon>
    </lineage>
</organism>
<dbReference type="AlphaFoldDB" id="A0A9D4L6Y8"/>
<comment type="caution">
    <text evidence="1">The sequence shown here is derived from an EMBL/GenBank/DDBJ whole genome shotgun (WGS) entry which is preliminary data.</text>
</comment>
<proteinExistence type="predicted"/>
<evidence type="ECO:0000313" key="1">
    <source>
        <dbReference type="EMBL" id="KAH3853160.1"/>
    </source>
</evidence>
<accession>A0A9D4L6Y8</accession>